<dbReference type="Gene3D" id="6.10.140.530">
    <property type="match status" value="1"/>
</dbReference>
<dbReference type="InterPro" id="IPR050742">
    <property type="entry name" value="Helicase_Restrict-Modif_Enz"/>
</dbReference>
<accession>A0A3N4RUN9</accession>
<dbReference type="PROSITE" id="PS51192">
    <property type="entry name" value="HELICASE_ATP_BIND_1"/>
    <property type="match status" value="1"/>
</dbReference>
<name>A0A3N4RUN9_9ACTN</name>
<dbReference type="PANTHER" id="PTHR47396">
    <property type="entry name" value="TYPE I RESTRICTION ENZYME ECOKI R PROTEIN"/>
    <property type="match status" value="1"/>
</dbReference>
<dbReference type="EMBL" id="RKQG01000001">
    <property type="protein sequence ID" value="RPE37048.1"/>
    <property type="molecule type" value="Genomic_DNA"/>
</dbReference>
<dbReference type="InterPro" id="IPR027417">
    <property type="entry name" value="P-loop_NTPase"/>
</dbReference>
<dbReference type="SMART" id="SM00487">
    <property type="entry name" value="DEXDc"/>
    <property type="match status" value="1"/>
</dbReference>
<sequence>MAAVVRALTPGPGQVAAGGLRATLQMATGTGKSYVGAVAAQRLAPRGVVLVVVPTLDLLVQTVGSWRRAGRRGDMAAVCSLVDDELPHGVPGTTSPLQIGRWIGGARRPLTLFSTYASAGAVADAYAVWAEVTGEGLPELALMVCDEAHRSSGSAEKSWTVVHHQDEIPAARRLYMTATPRIWLPPRAGGSGAAEGSAGGAEAVGRAGAYQPLPAELAVSMDDRRVFGPQVFTLGLAEAVEKGLVAPFEIVVLELRDPSADRRAARRQPVPWGPGAGEAKDGSEDEVPVEQLAAVQAGLLKVCAEEGLEKVITFHHRTLEARYFSETLNQTAERLHAEDPGTYPAEVWAQWLAGEHPVEYRRQVLADFEAGRERDGLGTRVVSNCQVLGEGVDLPDAVAALVTGSGSMVRIVQQIGRVLRMKPGEGKLARLVVPVFLGPGEEPGNVLESDSYHPLVRVLTALRSHDARMLEALAVPQNGGRRTGGRSAEAVLPAGAGEGAGAFVLPVRFRGRVSDSVLALFLSTQVLRSEGAYWREGLRHCQEWFERTGALDVPYSRTVGENGNFPLGKWVSDRRHERAAGAMPEHRVELLDRVGMVWSVPDARFGTGLAWAARWAAEHGGSLAAPVRASIGGYPIGTWLAGLRAQAEGPAGGKGALEAGRRAALEAIDPWWAPSWPIGWQRAYAAARMWWLASDGRVDWAALPARTVFEGEPLGRWVAAQRGGWAGLAVEQRELLAALGIEQDPELAAVAAARAERAAAAGPRVSQADRFGLGVAALAQFAAREGHAKPRRGHREEVAKVVVEEGSGAERVETVVVALGAFLNNAKSRRAKLGPDQLAQLAEHGVEWA</sequence>
<dbReference type="AlphaFoldDB" id="A0A3N4RUN9"/>
<dbReference type="InterPro" id="IPR005114">
    <property type="entry name" value="Helicase_assoc"/>
</dbReference>
<evidence type="ECO:0000259" key="2">
    <source>
        <dbReference type="PROSITE" id="PS51192"/>
    </source>
</evidence>
<dbReference type="Pfam" id="PF04851">
    <property type="entry name" value="ResIII"/>
    <property type="match status" value="1"/>
</dbReference>
<dbReference type="InterPro" id="IPR006935">
    <property type="entry name" value="Helicase/UvrB_N"/>
</dbReference>
<feature type="region of interest" description="Disordered" evidence="1">
    <location>
        <begin position="263"/>
        <end position="285"/>
    </location>
</feature>
<proteinExistence type="predicted"/>
<evidence type="ECO:0000313" key="4">
    <source>
        <dbReference type="Proteomes" id="UP000266906"/>
    </source>
</evidence>
<dbReference type="SUPFAM" id="SSF52540">
    <property type="entry name" value="P-loop containing nucleoside triphosphate hydrolases"/>
    <property type="match status" value="1"/>
</dbReference>
<dbReference type="GO" id="GO:0005829">
    <property type="term" value="C:cytosol"/>
    <property type="evidence" value="ECO:0007669"/>
    <property type="project" value="TreeGrafter"/>
</dbReference>
<dbReference type="Pfam" id="PF03457">
    <property type="entry name" value="HA"/>
    <property type="match status" value="1"/>
</dbReference>
<dbReference type="InterPro" id="IPR014001">
    <property type="entry name" value="Helicase_ATP-bd"/>
</dbReference>
<organism evidence="3 4">
    <name type="scientific">Kitasatospora cineracea</name>
    <dbReference type="NCBI Taxonomy" id="88074"/>
    <lineage>
        <taxon>Bacteria</taxon>
        <taxon>Bacillati</taxon>
        <taxon>Actinomycetota</taxon>
        <taxon>Actinomycetes</taxon>
        <taxon>Kitasatosporales</taxon>
        <taxon>Streptomycetaceae</taxon>
        <taxon>Kitasatospora</taxon>
    </lineage>
</organism>
<dbReference type="GO" id="GO:0003677">
    <property type="term" value="F:DNA binding"/>
    <property type="evidence" value="ECO:0007669"/>
    <property type="project" value="InterPro"/>
</dbReference>
<comment type="caution">
    <text evidence="3">The sequence shown here is derived from an EMBL/GenBank/DDBJ whole genome shotgun (WGS) entry which is preliminary data.</text>
</comment>
<protein>
    <submittedName>
        <fullName evidence="3">Helicase associated protein</fullName>
    </submittedName>
</protein>
<dbReference type="PANTHER" id="PTHR47396:SF1">
    <property type="entry name" value="ATP-DEPENDENT HELICASE IRC3-RELATED"/>
    <property type="match status" value="1"/>
</dbReference>
<feature type="domain" description="Helicase ATP-binding" evidence="2">
    <location>
        <begin position="13"/>
        <end position="180"/>
    </location>
</feature>
<dbReference type="GO" id="GO:0005524">
    <property type="term" value="F:ATP binding"/>
    <property type="evidence" value="ECO:0007669"/>
    <property type="project" value="InterPro"/>
</dbReference>
<gene>
    <name evidence="3" type="ORF">EDD38_5430</name>
</gene>
<evidence type="ECO:0000313" key="3">
    <source>
        <dbReference type="EMBL" id="RPE37048.1"/>
    </source>
</evidence>
<dbReference type="Proteomes" id="UP000266906">
    <property type="component" value="Unassembled WGS sequence"/>
</dbReference>
<keyword evidence="4" id="KW-1185">Reference proteome</keyword>
<dbReference type="Gene3D" id="3.40.50.300">
    <property type="entry name" value="P-loop containing nucleotide triphosphate hydrolases"/>
    <property type="match status" value="2"/>
</dbReference>
<evidence type="ECO:0000256" key="1">
    <source>
        <dbReference type="SAM" id="MobiDB-lite"/>
    </source>
</evidence>
<reference evidence="3 4" key="1">
    <citation type="submission" date="2018-11" db="EMBL/GenBank/DDBJ databases">
        <title>Sequencing the genomes of 1000 actinobacteria strains.</title>
        <authorList>
            <person name="Klenk H.-P."/>
        </authorList>
    </citation>
    <scope>NUCLEOTIDE SEQUENCE [LARGE SCALE GENOMIC DNA]</scope>
    <source>
        <strain evidence="3 4">DSM 44781</strain>
    </source>
</reference>
<dbReference type="GO" id="GO:0016787">
    <property type="term" value="F:hydrolase activity"/>
    <property type="evidence" value="ECO:0007669"/>
    <property type="project" value="InterPro"/>
</dbReference>